<keyword evidence="2" id="KW-1185">Reference proteome</keyword>
<evidence type="ECO:0000313" key="1">
    <source>
        <dbReference type="EMBL" id="PKW18547.1"/>
    </source>
</evidence>
<dbReference type="EMBL" id="PJNB01000001">
    <property type="protein sequence ID" value="PKW18547.1"/>
    <property type="molecule type" value="Genomic_DNA"/>
</dbReference>
<name>A0A2N3Y6I7_SACSN</name>
<dbReference type="Proteomes" id="UP000233786">
    <property type="component" value="Unassembled WGS sequence"/>
</dbReference>
<dbReference type="RefSeq" id="WP_010309918.1">
    <property type="nucleotide sequence ID" value="NZ_CP061007.1"/>
</dbReference>
<dbReference type="OrthoDB" id="4846903at2"/>
<evidence type="ECO:0000313" key="2">
    <source>
        <dbReference type="Proteomes" id="UP000233786"/>
    </source>
</evidence>
<accession>A0A2N3Y6I7</accession>
<reference evidence="1" key="1">
    <citation type="submission" date="2017-12" db="EMBL/GenBank/DDBJ databases">
        <title>Sequencing the genomes of 1000 Actinobacteria strains.</title>
        <authorList>
            <person name="Klenk H.-P."/>
        </authorList>
    </citation>
    <scope>NUCLEOTIDE SEQUENCE [LARGE SCALE GENOMIC DNA]</scope>
    <source>
        <strain evidence="1">DSM 44228</strain>
    </source>
</reference>
<dbReference type="AlphaFoldDB" id="A0A2N3Y6I7"/>
<organism evidence="1 2">
    <name type="scientific">Saccharopolyspora spinosa</name>
    <dbReference type="NCBI Taxonomy" id="60894"/>
    <lineage>
        <taxon>Bacteria</taxon>
        <taxon>Bacillati</taxon>
        <taxon>Actinomycetota</taxon>
        <taxon>Actinomycetes</taxon>
        <taxon>Pseudonocardiales</taxon>
        <taxon>Pseudonocardiaceae</taxon>
        <taxon>Saccharopolyspora</taxon>
    </lineage>
</organism>
<dbReference type="STRING" id="994479.GCA_000194155_04753"/>
<proteinExistence type="predicted"/>
<comment type="caution">
    <text evidence="1">The sequence shown here is derived from an EMBL/GenBank/DDBJ whole genome shotgun (WGS) entry which is preliminary data.</text>
</comment>
<sequence length="723" mass="78104">MLHAPDTPMVLIDAWKPSLDAGRYTVEVGHEVNDNDGTQQKFDSDVREVDVQAPRFTLDQRLLHTAFPVAGTSGDLARVLPHVCLSGPTLPWQRTADPPEEKSGTPWLALILLRHNELIPDSLTRDEISNRPVAEFFPADPSAVADGLLLPALTSEQVLVGPDTCRTIDLTAATFTAVVPRLAEIHRLVHVRRADEHAPEPGPEDVAVVIANRLPRSGAYSAHLVSLEGHGTWLTTLPNTGTNGKGPVKTVRLVSLHSWHFTTDTGNRPSFLTVAKRVVHNSGAIPLLRLPFQPTVTDGTARVGWRLEHGYVPLRHHLPTGERTHAWYRGPFTPVPPGSPPEQGTPPTSEAEAMIYEPADAVFDVSYAAAFALGKVLGLVHPAVSPALAGLRADAAHLLAHIASGHAGRDAEAWAGQNAERMAADVASGRWSRRAFEAMILRDEETSGSGIAPEERFATAMTAVTTPDSGGHRVLGHLVDTVIDACDELKPVELLARVPFTHLVPEHRMLPGETVRFFHIDPHWVAALVAGAADVGGHTELDTHVTHRLRDQLLTGADLPVAGMLVRSALVRDWPGLIVDARDSSGSVLREVRVLAPDLLLAYFNAVPDAVTLRQPPQAPHFGLDGDWYLQLRYLVGDDIGGSMGDDDQLAGIDGMLRRSGDFPVEVFDIESFVEQLKTSLVDRGQWESDADLAPAAVALQLVDTPGELVFSPPHAHGSEDLS</sequence>
<protein>
    <submittedName>
        <fullName evidence="1">Uncharacterized protein</fullName>
    </submittedName>
</protein>
<gene>
    <name evidence="1" type="ORF">A8926_6642</name>
</gene>